<dbReference type="PIRSF" id="PIRSF002134">
    <property type="entry name" value="Ribosomal_S13"/>
    <property type="match status" value="1"/>
</dbReference>
<evidence type="ECO:0000256" key="3">
    <source>
        <dbReference type="ARBA" id="ARBA00022884"/>
    </source>
</evidence>
<dbReference type="HAMAP" id="MF_01315">
    <property type="entry name" value="Ribosomal_uS13"/>
    <property type="match status" value="1"/>
</dbReference>
<comment type="caution">
    <text evidence="10">The sequence shown here is derived from an EMBL/GenBank/DDBJ whole genome shotgun (WGS) entry which is preliminary data.</text>
</comment>
<dbReference type="PANTHER" id="PTHR10871:SF1">
    <property type="entry name" value="SMALL RIBOSOMAL SUBUNIT PROTEIN US13M"/>
    <property type="match status" value="1"/>
</dbReference>
<dbReference type="Gene3D" id="1.10.8.50">
    <property type="match status" value="1"/>
</dbReference>
<dbReference type="PROSITE" id="PS00646">
    <property type="entry name" value="RIBOSOMAL_S13_1"/>
    <property type="match status" value="1"/>
</dbReference>
<dbReference type="SUPFAM" id="SSF46946">
    <property type="entry name" value="S13-like H2TH domain"/>
    <property type="match status" value="1"/>
</dbReference>
<keyword evidence="4 7" id="KW-0689">Ribosomal protein</keyword>
<dbReference type="GO" id="GO:0005829">
    <property type="term" value="C:cytosol"/>
    <property type="evidence" value="ECO:0007669"/>
    <property type="project" value="TreeGrafter"/>
</dbReference>
<dbReference type="GO" id="GO:0003735">
    <property type="term" value="F:structural constituent of ribosome"/>
    <property type="evidence" value="ECO:0007669"/>
    <property type="project" value="InterPro"/>
</dbReference>
<reference evidence="10 11" key="1">
    <citation type="submission" date="2017-09" db="EMBL/GenBank/DDBJ databases">
        <title>Depth-based differentiation of microbial function through sediment-hosted aquifers and enrichment of novel symbionts in the deep terrestrial subsurface.</title>
        <authorList>
            <person name="Probst A.J."/>
            <person name="Ladd B."/>
            <person name="Jarett J.K."/>
            <person name="Geller-Mcgrath D.E."/>
            <person name="Sieber C.M."/>
            <person name="Emerson J.B."/>
            <person name="Anantharaman K."/>
            <person name="Thomas B.C."/>
            <person name="Malmstrom R."/>
            <person name="Stieglmeier M."/>
            <person name="Klingl A."/>
            <person name="Woyke T."/>
            <person name="Ryan C.M."/>
            <person name="Banfield J.F."/>
        </authorList>
    </citation>
    <scope>NUCLEOTIDE SEQUENCE [LARGE SCALE GENOMIC DNA]</scope>
    <source>
        <strain evidence="10">CG23_combo_of_CG06-09_8_20_14_all_48_7</strain>
    </source>
</reference>
<dbReference type="InterPro" id="IPR027437">
    <property type="entry name" value="Rbsml_uS13_C"/>
</dbReference>
<dbReference type="FunFam" id="4.10.910.10:FF:000001">
    <property type="entry name" value="30S ribosomal protein S13"/>
    <property type="match status" value="1"/>
</dbReference>
<dbReference type="GO" id="GO:0019843">
    <property type="term" value="F:rRNA binding"/>
    <property type="evidence" value="ECO:0007669"/>
    <property type="project" value="UniProtKB-UniRule"/>
</dbReference>
<dbReference type="FunFam" id="1.10.8.50:FF:000001">
    <property type="entry name" value="30S ribosomal protein S13"/>
    <property type="match status" value="1"/>
</dbReference>
<evidence type="ECO:0000256" key="8">
    <source>
        <dbReference type="RuleBase" id="RU003830"/>
    </source>
</evidence>
<evidence type="ECO:0000256" key="1">
    <source>
        <dbReference type="ARBA" id="ARBA00008080"/>
    </source>
</evidence>
<gene>
    <name evidence="7" type="primary">rpsM</name>
    <name evidence="10" type="ORF">COX46_06035</name>
</gene>
<dbReference type="PROSITE" id="PS50159">
    <property type="entry name" value="RIBOSOMAL_S13_2"/>
    <property type="match status" value="1"/>
</dbReference>
<sequence length="146" mass="16531">MARIIGVEIPNAKRLEIALTYIYGIGLTLSHRLLKETSIEPDIRVKDLTEDQINRLTMAIQRSYRVEGDLRRQVSADIKRLVDIGSYRGVRHKRGLPVHGQRTHSNARTRKGPRKTVGVVRSKERRSTLKSPSSSAAPVKTPEQKK</sequence>
<proteinExistence type="inferred from homology"/>
<evidence type="ECO:0000256" key="4">
    <source>
        <dbReference type="ARBA" id="ARBA00022980"/>
    </source>
</evidence>
<accession>A0A2G9Y814</accession>
<dbReference type="GO" id="GO:0015935">
    <property type="term" value="C:small ribosomal subunit"/>
    <property type="evidence" value="ECO:0007669"/>
    <property type="project" value="TreeGrafter"/>
</dbReference>
<evidence type="ECO:0000256" key="7">
    <source>
        <dbReference type="HAMAP-Rule" id="MF_01315"/>
    </source>
</evidence>
<evidence type="ECO:0000256" key="5">
    <source>
        <dbReference type="ARBA" id="ARBA00023274"/>
    </source>
</evidence>
<dbReference type="NCBIfam" id="TIGR03631">
    <property type="entry name" value="uS13_bact"/>
    <property type="match status" value="1"/>
</dbReference>
<dbReference type="InterPro" id="IPR001892">
    <property type="entry name" value="Ribosomal_uS13"/>
</dbReference>
<keyword evidence="7" id="KW-0820">tRNA-binding</keyword>
<evidence type="ECO:0000313" key="10">
    <source>
        <dbReference type="EMBL" id="PIP15389.1"/>
    </source>
</evidence>
<comment type="function">
    <text evidence="7">Located at the top of the head of the 30S subunit, it contacts several helices of the 16S rRNA. In the 70S ribosome it contacts the 23S rRNA (bridge B1a) and protein L5 of the 50S subunit (bridge B1b), connecting the 2 subunits; these bridges are implicated in subunit movement. Contacts the tRNAs in the A and P-sites.</text>
</comment>
<keyword evidence="2 7" id="KW-0699">rRNA-binding</keyword>
<dbReference type="EMBL" id="PCRF01000296">
    <property type="protein sequence ID" value="PIP15389.1"/>
    <property type="molecule type" value="Genomic_DNA"/>
</dbReference>
<dbReference type="Gene3D" id="4.10.910.10">
    <property type="entry name" value="30s ribosomal protein s13, domain 2"/>
    <property type="match status" value="1"/>
</dbReference>
<dbReference type="GO" id="GO:0006412">
    <property type="term" value="P:translation"/>
    <property type="evidence" value="ECO:0007669"/>
    <property type="project" value="UniProtKB-UniRule"/>
</dbReference>
<feature type="compositionally biased region" description="Basic residues" evidence="9">
    <location>
        <begin position="92"/>
        <end position="114"/>
    </location>
</feature>
<evidence type="ECO:0000256" key="2">
    <source>
        <dbReference type="ARBA" id="ARBA00022730"/>
    </source>
</evidence>
<dbReference type="InterPro" id="IPR010979">
    <property type="entry name" value="Ribosomal_uS13-like_H2TH"/>
</dbReference>
<dbReference type="Proteomes" id="UP000230392">
    <property type="component" value="Unassembled WGS sequence"/>
</dbReference>
<evidence type="ECO:0000256" key="9">
    <source>
        <dbReference type="SAM" id="MobiDB-lite"/>
    </source>
</evidence>
<dbReference type="GO" id="GO:0000049">
    <property type="term" value="F:tRNA binding"/>
    <property type="evidence" value="ECO:0007669"/>
    <property type="project" value="UniProtKB-UniRule"/>
</dbReference>
<evidence type="ECO:0000256" key="6">
    <source>
        <dbReference type="ARBA" id="ARBA00035166"/>
    </source>
</evidence>
<dbReference type="InterPro" id="IPR018269">
    <property type="entry name" value="Ribosomal_uS13_CS"/>
</dbReference>
<keyword evidence="5 7" id="KW-0687">Ribonucleoprotein</keyword>
<comment type="similarity">
    <text evidence="1 7 8">Belongs to the universal ribosomal protein uS13 family.</text>
</comment>
<keyword evidence="3 7" id="KW-0694">RNA-binding</keyword>
<name>A0A2G9Y814_9BACT</name>
<dbReference type="Pfam" id="PF00416">
    <property type="entry name" value="Ribosomal_S13"/>
    <property type="match status" value="1"/>
</dbReference>
<dbReference type="InterPro" id="IPR019980">
    <property type="entry name" value="Ribosomal_uS13_bac-type"/>
</dbReference>
<dbReference type="AlphaFoldDB" id="A0A2G9Y814"/>
<dbReference type="PANTHER" id="PTHR10871">
    <property type="entry name" value="30S RIBOSOMAL PROTEIN S13/40S RIBOSOMAL PROTEIN S18"/>
    <property type="match status" value="1"/>
</dbReference>
<feature type="region of interest" description="Disordered" evidence="9">
    <location>
        <begin position="92"/>
        <end position="146"/>
    </location>
</feature>
<protein>
    <recommendedName>
        <fullName evidence="6 7">Small ribosomal subunit protein uS13</fullName>
    </recommendedName>
</protein>
<evidence type="ECO:0000313" key="11">
    <source>
        <dbReference type="Proteomes" id="UP000230392"/>
    </source>
</evidence>
<comment type="subunit">
    <text evidence="7">Part of the 30S ribosomal subunit. Forms a loose heterodimer with protein S19. Forms two bridges to the 50S subunit in the 70S ribosome.</text>
</comment>
<organism evidence="10 11">
    <name type="scientific">bacterium (Candidatus Ratteibacteria) CG23_combo_of_CG06-09_8_20_14_all_48_7</name>
    <dbReference type="NCBI Taxonomy" id="2014292"/>
    <lineage>
        <taxon>Bacteria</taxon>
        <taxon>Candidatus Ratteibacteria</taxon>
    </lineage>
</organism>